<sequence length="866" mass="98646">MRKLERFFDEYGKFVARHPLYFILIPSLLTIASTYGFLNFHSQDDIWDIYAPTNGLSRVEESELKRFEYASGSHHHRMQVLVSRKDGQNVLTEEVLNEVSRSHKFVADNITAFDGSHHVHYKNLCGVYCNDSNAAIIAFLQAAINDSSHSSFKLTFPNAEALQNKIFIGYSLGNLKFDGQIVVEAKMMLLHYMVDTSMKNGKMLADDFETNLRLFFNSISDISSNIKYSFLSRTRELEEQRAITITSLPFLGLTVIVLTAFMIVTLVRLPWYTSQHCESIVGVLSPGMALWTTTGVLWGLGYPFSNILTVVPFLVVTIGIDDAFLVLAGWRDSTKGESLEVRLGQSVAISGASVTVTSVTDVACFATGLFSNMPVVQLFCLYTTVALAIDYFYQMTFFTAFVGIFCKKQVEIEREKYGSMDRSDKCLNVADNAKKATNLSSSKISGIFSFVPAITQAKHQRNTLEIFIDFLHSWYAKVFVVLVFCFHIIICTKHVFHVNTDFDMENLYLEDSPLTDVSRRMQNFVLGEAFVVNFGVYPMPDFDNSTIRDKFEELVKKLESMPIYGKGPSHTNLWTREYNNAVAFWGEPEDFWHKEDMVANYREYGMDEKYINIRNDTNGDEILDGFFFTITYASFDNFLQVEEFLDDRRKILSEYSEWFTIHSHHPFEKVPTESAASAPSNFISTSVSAVVLMSLLVLVFVMNFEAIISVVVSIVSICLGIVVYLHLWNVNLDAVSLISMLMSIGFSVDYSAHVCYHYFAHVHKDEQLWQSHDYAETRDRLLSTFRGVAWPVMQSGISTILGMFPLMFVRAYVVAVFWKTVILVGILGMLHALVLLPVIFILTHDIKIFYRRRRKIQNVSDIELSS</sequence>
<accession>A0A8S1ETQ0</accession>
<feature type="domain" description="SSD" evidence="9">
    <location>
        <begin position="247"/>
        <end position="404"/>
    </location>
</feature>
<reference evidence="10 11" key="1">
    <citation type="submission" date="2020-04" db="EMBL/GenBank/DDBJ databases">
        <authorList>
            <person name="Laetsch R D."/>
            <person name="Stevens L."/>
            <person name="Kumar S."/>
            <person name="Blaxter L. M."/>
        </authorList>
    </citation>
    <scope>NUCLEOTIDE SEQUENCE [LARGE SCALE GENOMIC DNA]</scope>
</reference>
<evidence type="ECO:0000256" key="6">
    <source>
        <dbReference type="ARBA" id="ARBA00023136"/>
    </source>
</evidence>
<organism evidence="10 11">
    <name type="scientific">Caenorhabditis bovis</name>
    <dbReference type="NCBI Taxonomy" id="2654633"/>
    <lineage>
        <taxon>Eukaryota</taxon>
        <taxon>Metazoa</taxon>
        <taxon>Ecdysozoa</taxon>
        <taxon>Nematoda</taxon>
        <taxon>Chromadorea</taxon>
        <taxon>Rhabditida</taxon>
        <taxon>Rhabditina</taxon>
        <taxon>Rhabditomorpha</taxon>
        <taxon>Rhabditoidea</taxon>
        <taxon>Rhabditidae</taxon>
        <taxon>Peloderinae</taxon>
        <taxon>Caenorhabditis</taxon>
    </lineage>
</organism>
<dbReference type="InterPro" id="IPR003392">
    <property type="entry name" value="PTHD_SSD"/>
</dbReference>
<feature type="transmembrane region" description="Helical" evidence="8">
    <location>
        <begin position="788"/>
        <end position="809"/>
    </location>
</feature>
<evidence type="ECO:0000256" key="7">
    <source>
        <dbReference type="ARBA" id="ARBA00023180"/>
    </source>
</evidence>
<keyword evidence="6 8" id="KW-0472">Membrane</keyword>
<dbReference type="GO" id="GO:0006897">
    <property type="term" value="P:endocytosis"/>
    <property type="evidence" value="ECO:0007669"/>
    <property type="project" value="TreeGrafter"/>
</dbReference>
<feature type="transmembrane region" description="Helical" evidence="8">
    <location>
        <begin position="248"/>
        <end position="267"/>
    </location>
</feature>
<gene>
    <name evidence="10" type="ORF">CBOVIS_LOCUS6480</name>
</gene>
<dbReference type="SUPFAM" id="SSF82866">
    <property type="entry name" value="Multidrug efflux transporter AcrB transmembrane domain"/>
    <property type="match status" value="2"/>
</dbReference>
<dbReference type="GO" id="GO:0005886">
    <property type="term" value="C:plasma membrane"/>
    <property type="evidence" value="ECO:0007669"/>
    <property type="project" value="UniProtKB-SubCell"/>
</dbReference>
<feature type="transmembrane region" description="Helical" evidence="8">
    <location>
        <begin position="734"/>
        <end position="759"/>
    </location>
</feature>
<comment type="subcellular location">
    <subcellularLocation>
        <location evidence="1">Cell membrane</location>
        <topology evidence="1">Multi-pass membrane protein</topology>
    </subcellularLocation>
</comment>
<dbReference type="InterPro" id="IPR001036">
    <property type="entry name" value="Acrflvin-R"/>
</dbReference>
<dbReference type="InterPro" id="IPR000731">
    <property type="entry name" value="SSD"/>
</dbReference>
<dbReference type="PANTHER" id="PTHR10796">
    <property type="entry name" value="PATCHED-RELATED"/>
    <property type="match status" value="1"/>
</dbReference>
<feature type="transmembrane region" description="Helical" evidence="8">
    <location>
        <begin position="307"/>
        <end position="327"/>
    </location>
</feature>
<dbReference type="OrthoDB" id="6510177at2759"/>
<dbReference type="PRINTS" id="PR00702">
    <property type="entry name" value="ACRIFLAVINRP"/>
</dbReference>
<evidence type="ECO:0000313" key="11">
    <source>
        <dbReference type="Proteomes" id="UP000494206"/>
    </source>
</evidence>
<dbReference type="Pfam" id="PF02460">
    <property type="entry name" value="Patched"/>
    <property type="match status" value="1"/>
</dbReference>
<feature type="transmembrane region" description="Helical" evidence="8">
    <location>
        <begin position="708"/>
        <end position="728"/>
    </location>
</feature>
<comment type="caution">
    <text evidence="10">The sequence shown here is derived from an EMBL/GenBank/DDBJ whole genome shotgun (WGS) entry which is preliminary data.</text>
</comment>
<dbReference type="EMBL" id="CADEPM010000004">
    <property type="protein sequence ID" value="CAB3404091.1"/>
    <property type="molecule type" value="Genomic_DNA"/>
</dbReference>
<evidence type="ECO:0000256" key="1">
    <source>
        <dbReference type="ARBA" id="ARBA00004651"/>
    </source>
</evidence>
<dbReference type="Gene3D" id="1.20.1640.10">
    <property type="entry name" value="Multidrug efflux transporter AcrB transmembrane domain"/>
    <property type="match status" value="2"/>
</dbReference>
<feature type="transmembrane region" description="Helical" evidence="8">
    <location>
        <begin position="821"/>
        <end position="843"/>
    </location>
</feature>
<dbReference type="FunFam" id="1.20.1640.10:FF:000013">
    <property type="entry name" value="PaTched Related family"/>
    <property type="match status" value="1"/>
</dbReference>
<feature type="transmembrane region" description="Helical" evidence="8">
    <location>
        <begin position="347"/>
        <end position="370"/>
    </location>
</feature>
<evidence type="ECO:0000256" key="8">
    <source>
        <dbReference type="SAM" id="Phobius"/>
    </source>
</evidence>
<dbReference type="PANTHER" id="PTHR10796:SF103">
    <property type="entry name" value="SSD DOMAIN-CONTAINING PROTEIN"/>
    <property type="match status" value="1"/>
</dbReference>
<feature type="transmembrane region" description="Helical" evidence="8">
    <location>
        <begin position="20"/>
        <end position="38"/>
    </location>
</feature>
<evidence type="ECO:0000256" key="5">
    <source>
        <dbReference type="ARBA" id="ARBA00022989"/>
    </source>
</evidence>
<evidence type="ECO:0000313" key="10">
    <source>
        <dbReference type="EMBL" id="CAB3404091.1"/>
    </source>
</evidence>
<feature type="transmembrane region" description="Helical" evidence="8">
    <location>
        <begin position="466"/>
        <end position="490"/>
    </location>
</feature>
<dbReference type="AlphaFoldDB" id="A0A8S1ETQ0"/>
<feature type="transmembrane region" description="Helical" evidence="8">
    <location>
        <begin position="279"/>
        <end position="301"/>
    </location>
</feature>
<keyword evidence="5 8" id="KW-1133">Transmembrane helix</keyword>
<keyword evidence="3" id="KW-1003">Cell membrane</keyword>
<keyword evidence="7" id="KW-0325">Glycoprotein</keyword>
<comment type="similarity">
    <text evidence="2">Belongs to the patched family.</text>
</comment>
<evidence type="ECO:0000256" key="3">
    <source>
        <dbReference type="ARBA" id="ARBA00022475"/>
    </source>
</evidence>
<dbReference type="GO" id="GO:0018996">
    <property type="term" value="P:molting cycle, collagen and cuticulin-based cuticle"/>
    <property type="evidence" value="ECO:0007669"/>
    <property type="project" value="TreeGrafter"/>
</dbReference>
<proteinExistence type="inferred from homology"/>
<evidence type="ECO:0000259" key="9">
    <source>
        <dbReference type="PROSITE" id="PS50156"/>
    </source>
</evidence>
<dbReference type="InterPro" id="IPR051697">
    <property type="entry name" value="Patched_domain-protein"/>
</dbReference>
<dbReference type="GO" id="GO:0030659">
    <property type="term" value="C:cytoplasmic vesicle membrane"/>
    <property type="evidence" value="ECO:0007669"/>
    <property type="project" value="TreeGrafter"/>
</dbReference>
<dbReference type="GO" id="GO:0022857">
    <property type="term" value="F:transmembrane transporter activity"/>
    <property type="evidence" value="ECO:0007669"/>
    <property type="project" value="InterPro"/>
</dbReference>
<feature type="transmembrane region" description="Helical" evidence="8">
    <location>
        <begin position="376"/>
        <end position="406"/>
    </location>
</feature>
<protein>
    <recommendedName>
        <fullName evidence="9">SSD domain-containing protein</fullName>
    </recommendedName>
</protein>
<feature type="transmembrane region" description="Helical" evidence="8">
    <location>
        <begin position="682"/>
        <end position="701"/>
    </location>
</feature>
<keyword evidence="11" id="KW-1185">Reference proteome</keyword>
<dbReference type="PROSITE" id="PS50156">
    <property type="entry name" value="SSD"/>
    <property type="match status" value="1"/>
</dbReference>
<evidence type="ECO:0000256" key="4">
    <source>
        <dbReference type="ARBA" id="ARBA00022692"/>
    </source>
</evidence>
<name>A0A8S1ETQ0_9PELO</name>
<dbReference type="Proteomes" id="UP000494206">
    <property type="component" value="Unassembled WGS sequence"/>
</dbReference>
<evidence type="ECO:0000256" key="2">
    <source>
        <dbReference type="ARBA" id="ARBA00005585"/>
    </source>
</evidence>
<keyword evidence="4 8" id="KW-0812">Transmembrane</keyword>